<dbReference type="GO" id="GO:0032934">
    <property type="term" value="F:sterol binding"/>
    <property type="evidence" value="ECO:0007669"/>
    <property type="project" value="InterPro"/>
</dbReference>
<feature type="chain" id="PRO_5012700377" description="MD-2-related lipid-recognition domain-containing protein" evidence="7">
    <location>
        <begin position="16"/>
        <end position="154"/>
    </location>
</feature>
<sequence length="154" mass="17285">MKFAIIFLLFTLCFATPGLITWKVCDDAYYHGHVSKLTIVNNPVVPGQNTTVSGFGFVDKDIITGTWSMSAYYNGVYMMYRTGDLCTNTTLDLPLNSGRIYLKGLNCPTPWGVVEVEQKAIFYEPPPPGIYSIRCKMHDQDDEPILCLDITIPM</sequence>
<dbReference type="InterPro" id="IPR039670">
    <property type="entry name" value="NPC2-like"/>
</dbReference>
<evidence type="ECO:0000256" key="2">
    <source>
        <dbReference type="ARBA" id="ARBA00006370"/>
    </source>
</evidence>
<keyword evidence="4" id="KW-0813">Transport</keyword>
<dbReference type="Pfam" id="PF02221">
    <property type="entry name" value="E1_DerP2_DerF2"/>
    <property type="match status" value="1"/>
</dbReference>
<comment type="similarity">
    <text evidence="2">Belongs to the NPC2 family.</text>
</comment>
<reference evidence="9" key="1">
    <citation type="submission" date="2010-02" db="EMBL/GenBank/DDBJ databases">
        <title>Sequencing and annotation of the Blastocystis hominis genome.</title>
        <authorList>
            <person name="Wincker P."/>
        </authorList>
    </citation>
    <scope>NUCLEOTIDE SEQUENCE</scope>
    <source>
        <strain evidence="9">Singapore isolate B</strain>
    </source>
</reference>
<dbReference type="OrthoDB" id="6409159at2759"/>
<evidence type="ECO:0000313" key="9">
    <source>
        <dbReference type="EMBL" id="CBK22089.2"/>
    </source>
</evidence>
<evidence type="ECO:0000256" key="4">
    <source>
        <dbReference type="ARBA" id="ARBA00022448"/>
    </source>
</evidence>
<keyword evidence="6" id="KW-0445">Lipid transport</keyword>
<feature type="domain" description="MD-2-related lipid-recognition" evidence="8">
    <location>
        <begin position="22"/>
        <end position="152"/>
    </location>
</feature>
<dbReference type="GO" id="GO:0015918">
    <property type="term" value="P:sterol transport"/>
    <property type="evidence" value="ECO:0007669"/>
    <property type="project" value="InterPro"/>
</dbReference>
<comment type="subunit">
    <text evidence="3">Monomer.</text>
</comment>
<dbReference type="SUPFAM" id="SSF81296">
    <property type="entry name" value="E set domains"/>
    <property type="match status" value="1"/>
</dbReference>
<dbReference type="InterPro" id="IPR014756">
    <property type="entry name" value="Ig_E-set"/>
</dbReference>
<dbReference type="InterPro" id="IPR003172">
    <property type="entry name" value="ML_dom"/>
</dbReference>
<evidence type="ECO:0000313" key="10">
    <source>
        <dbReference type="Proteomes" id="UP000008312"/>
    </source>
</evidence>
<evidence type="ECO:0000256" key="3">
    <source>
        <dbReference type="ARBA" id="ARBA00011245"/>
    </source>
</evidence>
<feature type="signal peptide" evidence="7">
    <location>
        <begin position="1"/>
        <end position="15"/>
    </location>
</feature>
<protein>
    <recommendedName>
        <fullName evidence="8">MD-2-related lipid-recognition domain-containing protein</fullName>
    </recommendedName>
</protein>
<dbReference type="InParanoid" id="D8M200"/>
<evidence type="ECO:0000256" key="5">
    <source>
        <dbReference type="ARBA" id="ARBA00022729"/>
    </source>
</evidence>
<proteinExistence type="inferred from homology"/>
<keyword evidence="10" id="KW-1185">Reference proteome</keyword>
<organism evidence="9">
    <name type="scientific">Blastocystis hominis</name>
    <dbReference type="NCBI Taxonomy" id="12968"/>
    <lineage>
        <taxon>Eukaryota</taxon>
        <taxon>Sar</taxon>
        <taxon>Stramenopiles</taxon>
        <taxon>Bigyra</taxon>
        <taxon>Opalozoa</taxon>
        <taxon>Opalinata</taxon>
        <taxon>Blastocystidae</taxon>
        <taxon>Blastocystis</taxon>
    </lineage>
</organism>
<name>D8M200_BLAHO</name>
<evidence type="ECO:0000259" key="8">
    <source>
        <dbReference type="SMART" id="SM00737"/>
    </source>
</evidence>
<dbReference type="AlphaFoldDB" id="D8M200"/>
<evidence type="ECO:0000256" key="7">
    <source>
        <dbReference type="SAM" id="SignalP"/>
    </source>
</evidence>
<keyword evidence="5 7" id="KW-0732">Signal</keyword>
<evidence type="ECO:0000256" key="6">
    <source>
        <dbReference type="ARBA" id="ARBA00023055"/>
    </source>
</evidence>
<comment type="function">
    <text evidence="1">Catalyzes the intermembrane transfer of phosphatidylglycerol and phosphatidylinositol.</text>
</comment>
<evidence type="ECO:0000256" key="1">
    <source>
        <dbReference type="ARBA" id="ARBA00002053"/>
    </source>
</evidence>
<dbReference type="PANTHER" id="PTHR11306">
    <property type="entry name" value="NIEMANN PICK TYPE C2 PROTEIN NPC2-RELATED"/>
    <property type="match status" value="1"/>
</dbReference>
<dbReference type="RefSeq" id="XP_012896137.1">
    <property type="nucleotide sequence ID" value="XM_013040683.1"/>
</dbReference>
<dbReference type="GeneID" id="24919361"/>
<gene>
    <name evidence="9" type="ORF">GSBLH_T00002158001</name>
</gene>
<dbReference type="EMBL" id="FN668647">
    <property type="protein sequence ID" value="CBK22089.2"/>
    <property type="molecule type" value="Genomic_DNA"/>
</dbReference>
<accession>D8M200</accession>
<dbReference type="Proteomes" id="UP000008312">
    <property type="component" value="Unassembled WGS sequence"/>
</dbReference>
<dbReference type="SMART" id="SM00737">
    <property type="entry name" value="ML"/>
    <property type="match status" value="1"/>
</dbReference>
<dbReference type="PANTHER" id="PTHR11306:SF0">
    <property type="entry name" value="PHOSPHATIDYLGLYCEROL_PHOSPHATIDYLINOSITOL TRANSFER PROTEIN"/>
    <property type="match status" value="1"/>
</dbReference>